<gene>
    <name evidence="1" type="ORF">Amon02_000564800</name>
</gene>
<evidence type="ECO:0000313" key="1">
    <source>
        <dbReference type="EMBL" id="GME82635.1"/>
    </source>
</evidence>
<sequence>MGYALYCIDPLPTTGYENFEMWQLRNKLPEWIPTTLIYLWYWYGQSLVKMSCAFLIIDSWQFHLHRIMHLNKALYRRFHSRHHQLYVPYAYGALFNDPVEGFLLDTLGTGIASLTTGMTPIECTILYTFSTMKTVDDHCGYSLPFDLFQLLFPNNSIYHDIHHQHFGVKFNFSQPFFTFWDTWFGTTYHGVDEYKQKQKKITLQKYRQFLQERKNKRRNAAIAKKMPEPVSSSSDEEEVVNEKKTN</sequence>
<protein>
    <submittedName>
        <fullName evidence="1">Unnamed protein product</fullName>
    </submittedName>
</protein>
<organism evidence="1 2">
    <name type="scientific">Ambrosiozyma monospora</name>
    <name type="common">Yeast</name>
    <name type="synonym">Endomycopsis monosporus</name>
    <dbReference type="NCBI Taxonomy" id="43982"/>
    <lineage>
        <taxon>Eukaryota</taxon>
        <taxon>Fungi</taxon>
        <taxon>Dikarya</taxon>
        <taxon>Ascomycota</taxon>
        <taxon>Saccharomycotina</taxon>
        <taxon>Pichiomycetes</taxon>
        <taxon>Pichiales</taxon>
        <taxon>Pichiaceae</taxon>
        <taxon>Ambrosiozyma</taxon>
    </lineage>
</organism>
<dbReference type="EMBL" id="BSXS01004236">
    <property type="protein sequence ID" value="GME82635.1"/>
    <property type="molecule type" value="Genomic_DNA"/>
</dbReference>
<proteinExistence type="predicted"/>
<reference evidence="1" key="1">
    <citation type="submission" date="2023-04" db="EMBL/GenBank/DDBJ databases">
        <title>Ambrosiozyma monospora NBRC 10751.</title>
        <authorList>
            <person name="Ichikawa N."/>
            <person name="Sato H."/>
            <person name="Tonouchi N."/>
        </authorList>
    </citation>
    <scope>NUCLEOTIDE SEQUENCE</scope>
    <source>
        <strain evidence="1">NBRC 10751</strain>
    </source>
</reference>
<keyword evidence="2" id="KW-1185">Reference proteome</keyword>
<comment type="caution">
    <text evidence="1">The sequence shown here is derived from an EMBL/GenBank/DDBJ whole genome shotgun (WGS) entry which is preliminary data.</text>
</comment>
<accession>A0ACB5T6G4</accession>
<evidence type="ECO:0000313" key="2">
    <source>
        <dbReference type="Proteomes" id="UP001165064"/>
    </source>
</evidence>
<name>A0ACB5T6G4_AMBMO</name>
<dbReference type="Proteomes" id="UP001165064">
    <property type="component" value="Unassembled WGS sequence"/>
</dbReference>